<evidence type="ECO:0000313" key="1">
    <source>
        <dbReference type="EMBL" id="RRQ02298.1"/>
    </source>
</evidence>
<dbReference type="Gene3D" id="3.10.129.10">
    <property type="entry name" value="Hotdog Thioesterase"/>
    <property type="match status" value="1"/>
</dbReference>
<dbReference type="RefSeq" id="WP_125174693.1">
    <property type="nucleotide sequence ID" value="NZ_JBHYBO010000005.1"/>
</dbReference>
<dbReference type="SUPFAM" id="SSF54637">
    <property type="entry name" value="Thioesterase/thiol ester dehydrase-isomerase"/>
    <property type="match status" value="1"/>
</dbReference>
<organism evidence="1 2">
    <name type="scientific">Corynebacterium bovis</name>
    <dbReference type="NCBI Taxonomy" id="36808"/>
    <lineage>
        <taxon>Bacteria</taxon>
        <taxon>Bacillati</taxon>
        <taxon>Actinomycetota</taxon>
        <taxon>Actinomycetes</taxon>
        <taxon>Mycobacteriales</taxon>
        <taxon>Corynebacteriaceae</taxon>
        <taxon>Corynebacterium</taxon>
    </lineage>
</organism>
<dbReference type="Proteomes" id="UP000278422">
    <property type="component" value="Unassembled WGS sequence"/>
</dbReference>
<proteinExistence type="predicted"/>
<reference evidence="1 2" key="1">
    <citation type="submission" date="2018-01" db="EMBL/GenBank/DDBJ databases">
        <title>Twenty Corynebacterium bovis Genomes.</title>
        <authorList>
            <person name="Gulvik C.A."/>
        </authorList>
    </citation>
    <scope>NUCLEOTIDE SEQUENCE [LARGE SCALE GENOMIC DNA]</scope>
    <source>
        <strain evidence="1 2">16-2004</strain>
    </source>
</reference>
<sequence length="150" mass="17279">MAFTPRQLRVLMRIWPPYLGAGVRLREFADDGSRVVVTHRLNRVTANALGTVFGGTMLSMTDPFYVLMGVQRLGSDYRIWDTETQIAFVKPGRGRVTAVMEFPDEVVEEVRRETAGGEKYLRWFESSIVDDDGSTVARLRKQVYFRRRTR</sequence>
<protein>
    <submittedName>
        <fullName evidence="1">Tetrameric acyl-CoA thioesterase</fullName>
    </submittedName>
</protein>
<keyword evidence="2" id="KW-1185">Reference proteome</keyword>
<dbReference type="InterPro" id="IPR027961">
    <property type="entry name" value="DUF4442"/>
</dbReference>
<accession>A0A426Q2J8</accession>
<gene>
    <name evidence="1" type="ORF">CXF42_09960</name>
</gene>
<comment type="caution">
    <text evidence="1">The sequence shown here is derived from an EMBL/GenBank/DDBJ whole genome shotgun (WGS) entry which is preliminary data.</text>
</comment>
<dbReference type="Pfam" id="PF14539">
    <property type="entry name" value="DUF4442"/>
    <property type="match status" value="1"/>
</dbReference>
<dbReference type="EMBL" id="PQNQ01000040">
    <property type="protein sequence ID" value="RRQ02298.1"/>
    <property type="molecule type" value="Genomic_DNA"/>
</dbReference>
<dbReference type="AlphaFoldDB" id="A0A426Q2J8"/>
<name>A0A426Q2J8_9CORY</name>
<dbReference type="InterPro" id="IPR029069">
    <property type="entry name" value="HotDog_dom_sf"/>
</dbReference>
<evidence type="ECO:0000313" key="2">
    <source>
        <dbReference type="Proteomes" id="UP000278422"/>
    </source>
</evidence>